<name>A0A0R3TLC7_RODNA</name>
<dbReference type="InterPro" id="IPR000719">
    <property type="entry name" value="Prot_kinase_dom"/>
</dbReference>
<dbReference type="Gene3D" id="1.10.510.10">
    <property type="entry name" value="Transferase(Phosphotransferase) domain 1"/>
    <property type="match status" value="1"/>
</dbReference>
<evidence type="ECO:0000256" key="5">
    <source>
        <dbReference type="ARBA" id="ARBA00022840"/>
    </source>
</evidence>
<keyword evidence="1" id="KW-0723">Serine/threonine-protein kinase</keyword>
<dbReference type="STRING" id="102285.A0A0R3TLC7"/>
<evidence type="ECO:0000256" key="3">
    <source>
        <dbReference type="ARBA" id="ARBA00022741"/>
    </source>
</evidence>
<gene>
    <name evidence="7" type="ORF">HNAJ_LOCUS8034</name>
</gene>
<protein>
    <submittedName>
        <fullName evidence="9">Protein kinase domain-containing protein</fullName>
    </submittedName>
</protein>
<dbReference type="InterPro" id="IPR008266">
    <property type="entry name" value="Tyr_kinase_AS"/>
</dbReference>
<dbReference type="PROSITE" id="PS50011">
    <property type="entry name" value="PROTEIN_KINASE_DOM"/>
    <property type="match status" value="1"/>
</dbReference>
<keyword evidence="5" id="KW-0067">ATP-binding</keyword>
<reference evidence="7 8" key="2">
    <citation type="submission" date="2018-11" db="EMBL/GenBank/DDBJ databases">
        <authorList>
            <consortium name="Pathogen Informatics"/>
        </authorList>
    </citation>
    <scope>NUCLEOTIDE SEQUENCE [LARGE SCALE GENOMIC DNA]</scope>
</reference>
<dbReference type="Proteomes" id="UP000278807">
    <property type="component" value="Unassembled WGS sequence"/>
</dbReference>
<dbReference type="OrthoDB" id="10252171at2759"/>
<dbReference type="SUPFAM" id="SSF56112">
    <property type="entry name" value="Protein kinase-like (PK-like)"/>
    <property type="match status" value="1"/>
</dbReference>
<keyword evidence="4" id="KW-0418">Kinase</keyword>
<feature type="domain" description="Protein kinase" evidence="6">
    <location>
        <begin position="8"/>
        <end position="305"/>
    </location>
</feature>
<dbReference type="CDD" id="cd00180">
    <property type="entry name" value="PKc"/>
    <property type="match status" value="1"/>
</dbReference>
<evidence type="ECO:0000259" key="6">
    <source>
        <dbReference type="PROSITE" id="PS50011"/>
    </source>
</evidence>
<evidence type="ECO:0000256" key="2">
    <source>
        <dbReference type="ARBA" id="ARBA00022679"/>
    </source>
</evidence>
<dbReference type="EMBL" id="UZAE01012178">
    <property type="protein sequence ID" value="VDO03894.1"/>
    <property type="molecule type" value="Genomic_DNA"/>
</dbReference>
<evidence type="ECO:0000313" key="8">
    <source>
        <dbReference type="Proteomes" id="UP000278807"/>
    </source>
</evidence>
<dbReference type="Pfam" id="PF00069">
    <property type="entry name" value="Pkinase"/>
    <property type="match status" value="1"/>
</dbReference>
<dbReference type="GO" id="GO:0005524">
    <property type="term" value="F:ATP binding"/>
    <property type="evidence" value="ECO:0007669"/>
    <property type="project" value="UniProtKB-KW"/>
</dbReference>
<dbReference type="AlphaFoldDB" id="A0A0R3TLC7"/>
<dbReference type="PROSITE" id="PS00109">
    <property type="entry name" value="PROTEIN_KINASE_TYR"/>
    <property type="match status" value="1"/>
</dbReference>
<evidence type="ECO:0000313" key="7">
    <source>
        <dbReference type="EMBL" id="VDO03894.1"/>
    </source>
</evidence>
<sequence length="372" mass="43050">MTTWNEKFVVSEYLGRGAFTIVFDVKSTCGADKGEHYALKRFLLKEPNAVRNSLRELKILQRIANEKPDCKQLASMHYSFIHSGSPCIVMKLLSRHTLLNLLSNVFYLTEYDVVFYAAEILHGLDQLHSMNIVHMDIRQKNIIFTESGHLVISDFDRAIDLSAEQPYDNLRFILLPHDRAPEIKSNFRITTQADIWSFGIVLEEMVNAMLNPSPSLKNLIDRCLIKCYYKRFSAERLKRHQVFKCIKWDCIAAWSYPPPLLPSSLPYEFGDEVEQLKEFLKYDAAIDSTPELREKPIEVQNQAFLTECAFGQSMPCISRKQMIHLNEDGTELKGVAIFANSDFNREESKQYVTYFKEYQSTNPIVKTEETET</sequence>
<organism evidence="9">
    <name type="scientific">Rodentolepis nana</name>
    <name type="common">Dwarf tapeworm</name>
    <name type="synonym">Hymenolepis nana</name>
    <dbReference type="NCBI Taxonomy" id="102285"/>
    <lineage>
        <taxon>Eukaryota</taxon>
        <taxon>Metazoa</taxon>
        <taxon>Spiralia</taxon>
        <taxon>Lophotrochozoa</taxon>
        <taxon>Platyhelminthes</taxon>
        <taxon>Cestoda</taxon>
        <taxon>Eucestoda</taxon>
        <taxon>Cyclophyllidea</taxon>
        <taxon>Hymenolepididae</taxon>
        <taxon>Rodentolepis</taxon>
    </lineage>
</organism>
<evidence type="ECO:0000313" key="9">
    <source>
        <dbReference type="WBParaSite" id="HNAJ_0000803801-mRNA-1"/>
    </source>
</evidence>
<keyword evidence="2" id="KW-0808">Transferase</keyword>
<keyword evidence="3" id="KW-0547">Nucleotide-binding</keyword>
<evidence type="ECO:0000256" key="1">
    <source>
        <dbReference type="ARBA" id="ARBA00022527"/>
    </source>
</evidence>
<dbReference type="PANTHER" id="PTHR24351">
    <property type="entry name" value="RIBOSOMAL PROTEIN S6 KINASE"/>
    <property type="match status" value="1"/>
</dbReference>
<keyword evidence="8" id="KW-1185">Reference proteome</keyword>
<proteinExistence type="predicted"/>
<reference evidence="9" key="1">
    <citation type="submission" date="2017-02" db="UniProtKB">
        <authorList>
            <consortium name="WormBaseParasite"/>
        </authorList>
    </citation>
    <scope>IDENTIFICATION</scope>
</reference>
<dbReference type="WBParaSite" id="HNAJ_0000803801-mRNA-1">
    <property type="protein sequence ID" value="HNAJ_0000803801-mRNA-1"/>
    <property type="gene ID" value="HNAJ_0000803801"/>
</dbReference>
<dbReference type="GO" id="GO:0004674">
    <property type="term" value="F:protein serine/threonine kinase activity"/>
    <property type="evidence" value="ECO:0007669"/>
    <property type="project" value="UniProtKB-KW"/>
</dbReference>
<evidence type="ECO:0000256" key="4">
    <source>
        <dbReference type="ARBA" id="ARBA00022777"/>
    </source>
</evidence>
<accession>A0A0R3TLC7</accession>
<dbReference type="InterPro" id="IPR011009">
    <property type="entry name" value="Kinase-like_dom_sf"/>
</dbReference>